<organism evidence="2 3">
    <name type="scientific">Clostridium mobile</name>
    <dbReference type="NCBI Taxonomy" id="2841512"/>
    <lineage>
        <taxon>Bacteria</taxon>
        <taxon>Bacillati</taxon>
        <taxon>Bacillota</taxon>
        <taxon>Clostridia</taxon>
        <taxon>Eubacteriales</taxon>
        <taxon>Clostridiaceae</taxon>
        <taxon>Clostridium</taxon>
    </lineage>
</organism>
<feature type="transmembrane region" description="Helical" evidence="1">
    <location>
        <begin position="100"/>
        <end position="121"/>
    </location>
</feature>
<reference evidence="2 3" key="1">
    <citation type="submission" date="2021-06" db="EMBL/GenBank/DDBJ databases">
        <authorList>
            <person name="Sun Q."/>
            <person name="Li D."/>
        </authorList>
    </citation>
    <scope>NUCLEOTIDE SEQUENCE [LARGE SCALE GENOMIC DNA]</scope>
    <source>
        <strain evidence="2 3">MSJ-11</strain>
    </source>
</reference>
<name>A0ABS6ED35_9CLOT</name>
<dbReference type="InterPro" id="IPR012652">
    <property type="entry name" value="ThiW"/>
</dbReference>
<comment type="caution">
    <text evidence="2">The sequence shown here is derived from an EMBL/GenBank/DDBJ whole genome shotgun (WGS) entry which is preliminary data.</text>
</comment>
<keyword evidence="1" id="KW-1133">Transmembrane helix</keyword>
<keyword evidence="1" id="KW-0812">Transmembrane</keyword>
<accession>A0ABS6ED35</accession>
<dbReference type="Pfam" id="PF09512">
    <property type="entry name" value="ThiW"/>
    <property type="match status" value="1"/>
</dbReference>
<keyword evidence="1" id="KW-0472">Membrane</keyword>
<feature type="transmembrane region" description="Helical" evidence="1">
    <location>
        <begin position="68"/>
        <end position="88"/>
    </location>
</feature>
<feature type="transmembrane region" description="Helical" evidence="1">
    <location>
        <begin position="6"/>
        <end position="27"/>
    </location>
</feature>
<evidence type="ECO:0000313" key="2">
    <source>
        <dbReference type="EMBL" id="MBU5483106.1"/>
    </source>
</evidence>
<gene>
    <name evidence="2" type="primary">thiW</name>
    <name evidence="2" type="ORF">KQI86_02130</name>
</gene>
<feature type="transmembrane region" description="Helical" evidence="1">
    <location>
        <begin position="39"/>
        <end position="62"/>
    </location>
</feature>
<dbReference type="PIRSF" id="PIRSF024534">
    <property type="entry name" value="ThiW"/>
    <property type="match status" value="1"/>
</dbReference>
<dbReference type="EMBL" id="JAHLQF010000001">
    <property type="protein sequence ID" value="MBU5483106.1"/>
    <property type="molecule type" value="Genomic_DNA"/>
</dbReference>
<dbReference type="RefSeq" id="WP_216437509.1">
    <property type="nucleotide sequence ID" value="NZ_JAHLQF010000001.1"/>
</dbReference>
<protein>
    <submittedName>
        <fullName evidence="2">Energy coupling factor transporter S component ThiW</fullName>
    </submittedName>
</protein>
<feature type="transmembrane region" description="Helical" evidence="1">
    <location>
        <begin position="127"/>
        <end position="152"/>
    </location>
</feature>
<keyword evidence="3" id="KW-1185">Reference proteome</keyword>
<evidence type="ECO:0000256" key="1">
    <source>
        <dbReference type="SAM" id="Phobius"/>
    </source>
</evidence>
<evidence type="ECO:0000313" key="3">
    <source>
        <dbReference type="Proteomes" id="UP000726170"/>
    </source>
</evidence>
<proteinExistence type="predicted"/>
<dbReference type="Proteomes" id="UP000726170">
    <property type="component" value="Unassembled WGS sequence"/>
</dbReference>
<dbReference type="NCBIfam" id="TIGR02359">
    <property type="entry name" value="thiW"/>
    <property type="match status" value="1"/>
</dbReference>
<sequence>MNTKKLTFSALLIAIGVFTGTMIYIPVGVAKCFPVQHSINVLAGVLLGPRYSVAIAFCISLLRNILGTGSLLAFPGSMIGAYLAGMLYEKRGNIMNALTGEVVGTGIIGALISYPIAKFILGKKIAALFYVAPFLISSLGGAIIAFSILKIFSHNLFLKKFNKV</sequence>